<gene>
    <name evidence="3" type="ORF">GCM10009849_36090</name>
</gene>
<protein>
    <recommendedName>
        <fullName evidence="2">HTH luxR-type domain-containing protein</fullName>
    </recommendedName>
</protein>
<keyword evidence="1" id="KW-0238">DNA-binding</keyword>
<dbReference type="InterPro" id="IPR011990">
    <property type="entry name" value="TPR-like_helical_dom_sf"/>
</dbReference>
<dbReference type="SMART" id="SM00421">
    <property type="entry name" value="HTH_LUXR"/>
    <property type="match status" value="1"/>
</dbReference>
<dbReference type="InterPro" id="IPR036388">
    <property type="entry name" value="WH-like_DNA-bd_sf"/>
</dbReference>
<dbReference type="InterPro" id="IPR039420">
    <property type="entry name" value="WalR-like"/>
</dbReference>
<dbReference type="InterPro" id="IPR000792">
    <property type="entry name" value="Tscrpt_reg_LuxR_C"/>
</dbReference>
<proteinExistence type="predicted"/>
<dbReference type="InterPro" id="IPR016032">
    <property type="entry name" value="Sig_transdc_resp-reg_C-effctor"/>
</dbReference>
<evidence type="ECO:0000256" key="1">
    <source>
        <dbReference type="ARBA" id="ARBA00023125"/>
    </source>
</evidence>
<comment type="caution">
    <text evidence="3">The sequence shown here is derived from an EMBL/GenBank/DDBJ whole genome shotgun (WGS) entry which is preliminary data.</text>
</comment>
<accession>A0ABN3C376</accession>
<dbReference type="EMBL" id="BAAAQW010000014">
    <property type="protein sequence ID" value="GAA2203489.1"/>
    <property type="molecule type" value="Genomic_DNA"/>
</dbReference>
<dbReference type="PROSITE" id="PS50043">
    <property type="entry name" value="HTH_LUXR_2"/>
    <property type="match status" value="1"/>
</dbReference>
<dbReference type="Proteomes" id="UP001500432">
    <property type="component" value="Unassembled WGS sequence"/>
</dbReference>
<keyword evidence="4" id="KW-1185">Reference proteome</keyword>
<dbReference type="CDD" id="cd06170">
    <property type="entry name" value="LuxR_C_like"/>
    <property type="match status" value="1"/>
</dbReference>
<dbReference type="PRINTS" id="PR00038">
    <property type="entry name" value="HTHLUXR"/>
</dbReference>
<evidence type="ECO:0000313" key="4">
    <source>
        <dbReference type="Proteomes" id="UP001500432"/>
    </source>
</evidence>
<dbReference type="Gene3D" id="1.25.40.10">
    <property type="entry name" value="Tetratricopeptide repeat domain"/>
    <property type="match status" value="2"/>
</dbReference>
<dbReference type="Pfam" id="PF00196">
    <property type="entry name" value="GerE"/>
    <property type="match status" value="1"/>
</dbReference>
<dbReference type="Gene3D" id="1.10.10.10">
    <property type="entry name" value="Winged helix-like DNA-binding domain superfamily/Winged helix DNA-binding domain"/>
    <property type="match status" value="1"/>
</dbReference>
<dbReference type="SUPFAM" id="SSF48452">
    <property type="entry name" value="TPR-like"/>
    <property type="match status" value="2"/>
</dbReference>
<name>A0ABN3C376_9MICC</name>
<sequence length="557" mass="59688">MGADPTRREEALRQAALGHLSGAIAMLRPLAEASGDPEDRLLIGRLALVLTDDRETRDQLERAYREFRERGLPRRAALAATWLAVHLDLLDERIAARAWLDRARRLLEPEGPCVEQGYVLVGLFGIAVASADALQENARAALAVAREFRDPNLECKALADWGLALVSRGQIAEGMAHLDEALAMITAGETRDPAVISQAVCGMINACDRSGDLARAETWLRFVEERTPAEGQGPSIHTFAQCWRALGSVLSEAGQWTEAETLLRLALARGDRSYHFARLATRAAFAELRIRQGRFEEAARLIDDASDRVEVLGPRARLHLAQGRSDLAAAVARQALRQLDGDRLRAAPLLLVLVDAELASGNVEAAGEAAEELARMAELTAVSTVAAQAALAVGRTAAARGDPDEAAERFAAGLAVMHDGAALLRAALHLALARAQAGSRPADATVNAQTAFAVYERLGAPEAASASELLRELGRPASPAPRPSAPLAALTHREREVLDLLPRGLTNPDIAQRLHITPRTAEHHVSSILSKLGLRNRSEAAAFAASFRLAGESRAGR</sequence>
<feature type="domain" description="HTH luxR-type" evidence="2">
    <location>
        <begin position="483"/>
        <end position="548"/>
    </location>
</feature>
<evidence type="ECO:0000259" key="2">
    <source>
        <dbReference type="PROSITE" id="PS50043"/>
    </source>
</evidence>
<evidence type="ECO:0000313" key="3">
    <source>
        <dbReference type="EMBL" id="GAA2203489.1"/>
    </source>
</evidence>
<organism evidence="3 4">
    <name type="scientific">Sinomonas flava</name>
    <dbReference type="NCBI Taxonomy" id="496857"/>
    <lineage>
        <taxon>Bacteria</taxon>
        <taxon>Bacillati</taxon>
        <taxon>Actinomycetota</taxon>
        <taxon>Actinomycetes</taxon>
        <taxon>Micrococcales</taxon>
        <taxon>Micrococcaceae</taxon>
        <taxon>Sinomonas</taxon>
    </lineage>
</organism>
<reference evidence="3 4" key="1">
    <citation type="journal article" date="2019" name="Int. J. Syst. Evol. Microbiol.">
        <title>The Global Catalogue of Microorganisms (GCM) 10K type strain sequencing project: providing services to taxonomists for standard genome sequencing and annotation.</title>
        <authorList>
            <consortium name="The Broad Institute Genomics Platform"/>
            <consortium name="The Broad Institute Genome Sequencing Center for Infectious Disease"/>
            <person name="Wu L."/>
            <person name="Ma J."/>
        </authorList>
    </citation>
    <scope>NUCLEOTIDE SEQUENCE [LARGE SCALE GENOMIC DNA]</scope>
    <source>
        <strain evidence="3 4">JCM 16034</strain>
    </source>
</reference>
<dbReference type="PANTHER" id="PTHR43214">
    <property type="entry name" value="TWO-COMPONENT RESPONSE REGULATOR"/>
    <property type="match status" value="1"/>
</dbReference>
<dbReference type="SUPFAM" id="SSF46894">
    <property type="entry name" value="C-terminal effector domain of the bipartite response regulators"/>
    <property type="match status" value="1"/>
</dbReference>
<dbReference type="RefSeq" id="WP_344301230.1">
    <property type="nucleotide sequence ID" value="NZ_BAAAQW010000014.1"/>
</dbReference>